<dbReference type="OrthoDB" id="190677at2"/>
<protein>
    <submittedName>
        <fullName evidence="2">DUF5069 domain-containing protein</fullName>
    </submittedName>
</protein>
<dbReference type="Pfam" id="PF16798">
    <property type="entry name" value="DUF5069"/>
    <property type="match status" value="1"/>
</dbReference>
<gene>
    <name evidence="2" type="ORF">FPL22_08145</name>
</gene>
<evidence type="ECO:0000313" key="2">
    <source>
        <dbReference type="EMBL" id="TSJ79250.1"/>
    </source>
</evidence>
<sequence>MHIEGLRSPYDQVGGLVFFGRMLDKIRLHAAGRLPSDYNRRGGMDARICTFLQLDYDRIVAVALSEPDDLRALEQCFEQGRRPSAEESLIFNAFMTKRGWRDEQSDDIRQRKINLGLGHRDDLQTCFDIHDADEGRK</sequence>
<evidence type="ECO:0000313" key="3">
    <source>
        <dbReference type="Proteomes" id="UP000315648"/>
    </source>
</evidence>
<accession>A0A556QRI6</accession>
<dbReference type="Proteomes" id="UP000315648">
    <property type="component" value="Unassembled WGS sequence"/>
</dbReference>
<comment type="caution">
    <text evidence="2">The sequence shown here is derived from an EMBL/GenBank/DDBJ whole genome shotgun (WGS) entry which is preliminary data.</text>
</comment>
<dbReference type="InterPro" id="IPR031849">
    <property type="entry name" value="DUF5069"/>
</dbReference>
<proteinExistence type="predicted"/>
<dbReference type="RefSeq" id="WP_144229603.1">
    <property type="nucleotide sequence ID" value="NZ_CBCRVV010000020.1"/>
</dbReference>
<keyword evidence="3" id="KW-1185">Reference proteome</keyword>
<dbReference type="AlphaFoldDB" id="A0A556QRI6"/>
<evidence type="ECO:0000259" key="1">
    <source>
        <dbReference type="Pfam" id="PF16798"/>
    </source>
</evidence>
<name>A0A556QRI6_9BACT</name>
<feature type="domain" description="DUF5069" evidence="1">
    <location>
        <begin position="5"/>
        <end position="136"/>
    </location>
</feature>
<reference evidence="2 3" key="1">
    <citation type="submission" date="2019-07" db="EMBL/GenBank/DDBJ databases">
        <title>Description of 53C-WASEF.</title>
        <authorList>
            <person name="Pitt A."/>
            <person name="Hahn M.W."/>
        </authorList>
    </citation>
    <scope>NUCLEOTIDE SEQUENCE [LARGE SCALE GENOMIC DNA]</scope>
    <source>
        <strain evidence="2 3">53C-WASEF</strain>
    </source>
</reference>
<dbReference type="EMBL" id="VMBG01000001">
    <property type="protein sequence ID" value="TSJ79250.1"/>
    <property type="molecule type" value="Genomic_DNA"/>
</dbReference>
<organism evidence="2 3">
    <name type="scientific">Rariglobus hedericola</name>
    <dbReference type="NCBI Taxonomy" id="2597822"/>
    <lineage>
        <taxon>Bacteria</taxon>
        <taxon>Pseudomonadati</taxon>
        <taxon>Verrucomicrobiota</taxon>
        <taxon>Opitutia</taxon>
        <taxon>Opitutales</taxon>
        <taxon>Opitutaceae</taxon>
        <taxon>Rariglobus</taxon>
    </lineage>
</organism>